<dbReference type="InterPro" id="IPR000792">
    <property type="entry name" value="Tscrpt_reg_LuxR_C"/>
</dbReference>
<keyword evidence="6" id="KW-1185">Reference proteome</keyword>
<dbReference type="PRINTS" id="PR00038">
    <property type="entry name" value="HTHLUXR"/>
</dbReference>
<proteinExistence type="predicted"/>
<dbReference type="Gene3D" id="1.10.10.10">
    <property type="entry name" value="Winged helix-like DNA-binding domain superfamily/Winged helix DNA-binding domain"/>
    <property type="match status" value="1"/>
</dbReference>
<feature type="domain" description="Response regulatory" evidence="4">
    <location>
        <begin position="4"/>
        <end position="117"/>
    </location>
</feature>
<feature type="domain" description="HTH luxR-type" evidence="3">
    <location>
        <begin position="135"/>
        <end position="205"/>
    </location>
</feature>
<dbReference type="PROSITE" id="PS00622">
    <property type="entry name" value="HTH_LUXR_1"/>
    <property type="match status" value="1"/>
</dbReference>
<dbReference type="Proteomes" id="UP000830631">
    <property type="component" value="Chromosome"/>
</dbReference>
<dbReference type="InterPro" id="IPR016032">
    <property type="entry name" value="Sig_transdc_resp-reg_C-effctor"/>
</dbReference>
<dbReference type="InterPro" id="IPR039420">
    <property type="entry name" value="WalR-like"/>
</dbReference>
<organism evidence="5 6">
    <name type="scientific">Microbacterium aurugineum</name>
    <dbReference type="NCBI Taxonomy" id="2851642"/>
    <lineage>
        <taxon>Bacteria</taxon>
        <taxon>Bacillati</taxon>
        <taxon>Actinomycetota</taxon>
        <taxon>Actinomycetes</taxon>
        <taxon>Micrococcales</taxon>
        <taxon>Microbacteriaceae</taxon>
        <taxon>Microbacterium</taxon>
    </lineage>
</organism>
<dbReference type="PANTHER" id="PTHR43214">
    <property type="entry name" value="TWO-COMPONENT RESPONSE REGULATOR"/>
    <property type="match status" value="1"/>
</dbReference>
<dbReference type="CDD" id="cd06170">
    <property type="entry name" value="LuxR_C_like"/>
    <property type="match status" value="1"/>
</dbReference>
<name>A0ABY4J3I2_9MICO</name>
<dbReference type="SMART" id="SM00448">
    <property type="entry name" value="REC"/>
    <property type="match status" value="1"/>
</dbReference>
<dbReference type="Pfam" id="PF00196">
    <property type="entry name" value="GerE"/>
    <property type="match status" value="1"/>
</dbReference>
<dbReference type="SMART" id="SM00421">
    <property type="entry name" value="HTH_LUXR"/>
    <property type="match status" value="1"/>
</dbReference>
<evidence type="ECO:0000256" key="2">
    <source>
        <dbReference type="PROSITE-ProRule" id="PRU00169"/>
    </source>
</evidence>
<dbReference type="InterPro" id="IPR011006">
    <property type="entry name" value="CheY-like_superfamily"/>
</dbReference>
<dbReference type="PANTHER" id="PTHR43214:SF43">
    <property type="entry name" value="TWO-COMPONENT RESPONSE REGULATOR"/>
    <property type="match status" value="1"/>
</dbReference>
<dbReference type="InterPro" id="IPR001789">
    <property type="entry name" value="Sig_transdc_resp-reg_receiver"/>
</dbReference>
<protein>
    <submittedName>
        <fullName evidence="5">Response regulator transcription factor</fullName>
    </submittedName>
</protein>
<dbReference type="RefSeq" id="WP_153243608.1">
    <property type="nucleotide sequence ID" value="NZ_CP078078.1"/>
</dbReference>
<dbReference type="EMBL" id="CP078078">
    <property type="protein sequence ID" value="UPL18636.1"/>
    <property type="molecule type" value="Genomic_DNA"/>
</dbReference>
<evidence type="ECO:0000259" key="4">
    <source>
        <dbReference type="PROSITE" id="PS50110"/>
    </source>
</evidence>
<keyword evidence="1" id="KW-0238">DNA-binding</keyword>
<keyword evidence="2" id="KW-0597">Phosphoprotein</keyword>
<dbReference type="SUPFAM" id="SSF46894">
    <property type="entry name" value="C-terminal effector domain of the bipartite response regulators"/>
    <property type="match status" value="1"/>
</dbReference>
<gene>
    <name evidence="5" type="ORF">KV397_13140</name>
</gene>
<dbReference type="PROSITE" id="PS50043">
    <property type="entry name" value="HTH_LUXR_2"/>
    <property type="match status" value="1"/>
</dbReference>
<feature type="modified residue" description="4-aspartylphosphate" evidence="2">
    <location>
        <position position="53"/>
    </location>
</feature>
<dbReference type="Pfam" id="PF00072">
    <property type="entry name" value="Response_reg"/>
    <property type="match status" value="1"/>
</dbReference>
<reference evidence="5 6" key="1">
    <citation type="submission" date="2021-06" db="EMBL/GenBank/DDBJ databases">
        <title>Genome-based taxonomic framework of Microbacterium strains isolated from marine environment, the description of four new species and reclassification of four preexisting species.</title>
        <authorList>
            <person name="Lee S.D."/>
            <person name="Kim S.-M."/>
            <person name="Byeon Y.-S."/>
            <person name="Yang H.L."/>
            <person name="Kim I.S."/>
        </authorList>
    </citation>
    <scope>NUCLEOTIDE SEQUENCE [LARGE SCALE GENOMIC DNA]</scope>
    <source>
        <strain evidence="5 6">KSW4-10</strain>
    </source>
</reference>
<dbReference type="Gene3D" id="3.40.50.2300">
    <property type="match status" value="1"/>
</dbReference>
<evidence type="ECO:0000256" key="1">
    <source>
        <dbReference type="ARBA" id="ARBA00023125"/>
    </source>
</evidence>
<evidence type="ECO:0000259" key="3">
    <source>
        <dbReference type="PROSITE" id="PS50043"/>
    </source>
</evidence>
<evidence type="ECO:0000313" key="5">
    <source>
        <dbReference type="EMBL" id="UPL18636.1"/>
    </source>
</evidence>
<accession>A0ABY4J3I2</accession>
<evidence type="ECO:0000313" key="6">
    <source>
        <dbReference type="Proteomes" id="UP000830631"/>
    </source>
</evidence>
<sequence>MPVLVGIVEDHPAMLFGIVTILNRSGGIRVAASGATANEVARRARRLDVVLLDLALSDGSTPAENIRTLQCLAASILAYTSGDESQRLREAVRAGASGMIAKSDSLEVITASVRRAAQGQVVATTEWAAALDADRRFVAAHLSPRESEVLSLYASGETAEQVAQALFLSRETVLDHIRRIRAKYAAVDRAAPTKVDLFRRAVEDGLVLQPS</sequence>
<dbReference type="InterPro" id="IPR036388">
    <property type="entry name" value="WH-like_DNA-bd_sf"/>
</dbReference>
<dbReference type="SUPFAM" id="SSF52172">
    <property type="entry name" value="CheY-like"/>
    <property type="match status" value="1"/>
</dbReference>
<dbReference type="PROSITE" id="PS50110">
    <property type="entry name" value="RESPONSE_REGULATORY"/>
    <property type="match status" value="1"/>
</dbReference>